<dbReference type="EMBL" id="JADIMZ010000103">
    <property type="protein sequence ID" value="MBO8433031.1"/>
    <property type="molecule type" value="Genomic_DNA"/>
</dbReference>
<evidence type="ECO:0000313" key="1">
    <source>
        <dbReference type="EMBL" id="MBO8433031.1"/>
    </source>
</evidence>
<name>A0A9D9DSU0_9BACT</name>
<accession>A0A9D9DSU0</accession>
<proteinExistence type="predicted"/>
<dbReference type="Proteomes" id="UP000823612">
    <property type="component" value="Unassembled WGS sequence"/>
</dbReference>
<reference evidence="1" key="1">
    <citation type="submission" date="2020-10" db="EMBL/GenBank/DDBJ databases">
        <authorList>
            <person name="Gilroy R."/>
        </authorList>
    </citation>
    <scope>NUCLEOTIDE SEQUENCE</scope>
    <source>
        <strain evidence="1">2889</strain>
    </source>
</reference>
<evidence type="ECO:0000313" key="2">
    <source>
        <dbReference type="Proteomes" id="UP000823612"/>
    </source>
</evidence>
<dbReference type="AlphaFoldDB" id="A0A9D9DSU0"/>
<organism evidence="1 2">
    <name type="scientific">Candidatus Pullibacteroides excrementavium</name>
    <dbReference type="NCBI Taxonomy" id="2840905"/>
    <lineage>
        <taxon>Bacteria</taxon>
        <taxon>Pseudomonadati</taxon>
        <taxon>Bacteroidota</taxon>
        <taxon>Bacteroidia</taxon>
        <taxon>Bacteroidales</taxon>
        <taxon>Candidatus Pullibacteroides</taxon>
    </lineage>
</organism>
<evidence type="ECO:0008006" key="3">
    <source>
        <dbReference type="Google" id="ProtNLM"/>
    </source>
</evidence>
<dbReference type="InterPro" id="IPR011604">
    <property type="entry name" value="PDDEXK-like_dom_sf"/>
</dbReference>
<sequence length="247" mass="29415">MNYNERNRHKRDAFIQFDCDQHQYIHNGHIFKSVTTIVDECFKQFDADYWARRKAPSLGMTPQQVKDMWNRKGEISRNLGTQMHTKIEHYYLGTPHHLDDQDGTDRLFALFTKNHTLHPYRTEWAIFDEESRVAGTLDFLDYQNGKFSIYDWKRSNKVVDRNGTPEKANRWGDHAYAPIAHIVDTTFWHYALQVSIYRYILEKNYGIQVSDNHLAVFHPDYDRPHVVDTPYLKDEVISVLNKRKSEF</sequence>
<comment type="caution">
    <text evidence="1">The sequence shown here is derived from an EMBL/GenBank/DDBJ whole genome shotgun (WGS) entry which is preliminary data.</text>
</comment>
<dbReference type="Gene3D" id="3.90.320.10">
    <property type="match status" value="1"/>
</dbReference>
<gene>
    <name evidence="1" type="ORF">IAB08_07040</name>
</gene>
<reference evidence="1" key="2">
    <citation type="journal article" date="2021" name="PeerJ">
        <title>Extensive microbial diversity within the chicken gut microbiome revealed by metagenomics and culture.</title>
        <authorList>
            <person name="Gilroy R."/>
            <person name="Ravi A."/>
            <person name="Getino M."/>
            <person name="Pursley I."/>
            <person name="Horton D.L."/>
            <person name="Alikhan N.F."/>
            <person name="Baker D."/>
            <person name="Gharbi K."/>
            <person name="Hall N."/>
            <person name="Watson M."/>
            <person name="Adriaenssens E.M."/>
            <person name="Foster-Nyarko E."/>
            <person name="Jarju S."/>
            <person name="Secka A."/>
            <person name="Antonio M."/>
            <person name="Oren A."/>
            <person name="Chaudhuri R.R."/>
            <person name="La Ragione R."/>
            <person name="Hildebrand F."/>
            <person name="Pallen M.J."/>
        </authorList>
    </citation>
    <scope>NUCLEOTIDE SEQUENCE</scope>
    <source>
        <strain evidence="1">2889</strain>
    </source>
</reference>
<protein>
    <recommendedName>
        <fullName evidence="3">PD-(D/E)XK endonuclease-like domain-containing protein</fullName>
    </recommendedName>
</protein>